<evidence type="ECO:0000313" key="2">
    <source>
        <dbReference type="Proteomes" id="UP001595989"/>
    </source>
</evidence>
<protein>
    <submittedName>
        <fullName evidence="1">DUF2624 domain-containing protein</fullName>
    </submittedName>
</protein>
<gene>
    <name evidence="1" type="ORF">ACFO3D_11515</name>
</gene>
<name>A0ABV9DL80_9BACI</name>
<keyword evidence="2" id="KW-1185">Reference proteome</keyword>
<sequence>MTNFIKDMAAKKIKQLSPDDLLHYSKQYGFSISKQQAEQITSYLKTSKADIFNNRQREKMFKDLAKITDAETARKAKKLFNELIRTYGLEHLFS</sequence>
<organism evidence="1 2">
    <name type="scientific">Virgibacillus kekensis</name>
    <dbReference type="NCBI Taxonomy" id="202261"/>
    <lineage>
        <taxon>Bacteria</taxon>
        <taxon>Bacillati</taxon>
        <taxon>Bacillota</taxon>
        <taxon>Bacilli</taxon>
        <taxon>Bacillales</taxon>
        <taxon>Bacillaceae</taxon>
        <taxon>Virgibacillus</taxon>
    </lineage>
</organism>
<proteinExistence type="predicted"/>
<dbReference type="Proteomes" id="UP001595989">
    <property type="component" value="Unassembled WGS sequence"/>
</dbReference>
<dbReference type="EMBL" id="JBHSFU010000006">
    <property type="protein sequence ID" value="MFC4558833.1"/>
    <property type="molecule type" value="Genomic_DNA"/>
</dbReference>
<accession>A0ABV9DL80</accession>
<evidence type="ECO:0000313" key="1">
    <source>
        <dbReference type="EMBL" id="MFC4558833.1"/>
    </source>
</evidence>
<dbReference type="Pfam" id="PF11116">
    <property type="entry name" value="DUF2624"/>
    <property type="match status" value="1"/>
</dbReference>
<reference evidence="2" key="1">
    <citation type="journal article" date="2019" name="Int. J. Syst. Evol. Microbiol.">
        <title>The Global Catalogue of Microorganisms (GCM) 10K type strain sequencing project: providing services to taxonomists for standard genome sequencing and annotation.</title>
        <authorList>
            <consortium name="The Broad Institute Genomics Platform"/>
            <consortium name="The Broad Institute Genome Sequencing Center for Infectious Disease"/>
            <person name="Wu L."/>
            <person name="Ma J."/>
        </authorList>
    </citation>
    <scope>NUCLEOTIDE SEQUENCE [LARGE SCALE GENOMIC DNA]</scope>
    <source>
        <strain evidence="2">CGMCC 4.7426</strain>
    </source>
</reference>
<comment type="caution">
    <text evidence="1">The sequence shown here is derived from an EMBL/GenBank/DDBJ whole genome shotgun (WGS) entry which is preliminary data.</text>
</comment>
<dbReference type="RefSeq" id="WP_390296074.1">
    <property type="nucleotide sequence ID" value="NZ_JBHSFU010000006.1"/>
</dbReference>
<dbReference type="InterPro" id="IPR020277">
    <property type="entry name" value="DUF2624"/>
</dbReference>